<sequence>MTEQTARLRLPYILPSQAQKHVTHNEALQRLDAIVQLVVRATVATPPEDAAEGDCFLLSAGATGDWAGKGGRLAFRQDGAWLSITPQPGWTAWFAAESRYRVLQDGNWRDLPLPASGRLEKLGIGTEADAANRMALASPASLFTHGPEDGSHRMTVNKAGKTDTASLLFQSGWSGRAEMGLAGNDGFSIKTSKDGASWHTALLCSGDGRVSMPNRPLTVAGLPAGTTKPVNGTAAGFSVLSIAEGGFTLGDAVSGGGRELVVPAKGLYLAALTLAVVSSSGHRVTLFINGAATSFSIAGNVSATGTQQSATSILPLDAGDRLRLQHEGTAEFTQGDGKTCLSLAAL</sequence>
<organism evidence="1 2">
    <name type="scientific">Agrobacterium salinitolerans</name>
    <dbReference type="NCBI Taxonomy" id="1183413"/>
    <lineage>
        <taxon>Bacteria</taxon>
        <taxon>Pseudomonadati</taxon>
        <taxon>Pseudomonadota</taxon>
        <taxon>Alphaproteobacteria</taxon>
        <taxon>Hyphomicrobiales</taxon>
        <taxon>Rhizobiaceae</taxon>
        <taxon>Rhizobium/Agrobacterium group</taxon>
        <taxon>Agrobacterium</taxon>
    </lineage>
</organism>
<proteinExistence type="predicted"/>
<dbReference type="AlphaFoldDB" id="A0A4Z1R780"/>
<dbReference type="KEGG" id="asal:CFBP5507_10855"/>
<name>A0A4Z1R780_9HYPH</name>
<dbReference type="RefSeq" id="WP_137410862.1">
    <property type="nucleotide sequence ID" value="NZ_CP109968.1"/>
</dbReference>
<dbReference type="Proteomes" id="UP000298735">
    <property type="component" value="Chromosome Circular"/>
</dbReference>
<evidence type="ECO:0000313" key="1">
    <source>
        <dbReference type="EMBL" id="UYZ06738.1"/>
    </source>
</evidence>
<dbReference type="InterPro" id="IPR008983">
    <property type="entry name" value="Tumour_necrosis_fac-like_dom"/>
</dbReference>
<dbReference type="Pfam" id="PF10983">
    <property type="entry name" value="DUF2793"/>
    <property type="match status" value="1"/>
</dbReference>
<accession>A0A4Z1R780</accession>
<gene>
    <name evidence="1" type="ORF">CFBP5507_10855</name>
</gene>
<dbReference type="Gene3D" id="2.60.120.40">
    <property type="match status" value="1"/>
</dbReference>
<dbReference type="OrthoDB" id="564699at2"/>
<dbReference type="InterPro" id="IPR021251">
    <property type="entry name" value="DUF2793"/>
</dbReference>
<reference evidence="1" key="1">
    <citation type="submission" date="2022-10" db="EMBL/GenBank/DDBJ databases">
        <title>Complete genome sequence of Agrobacterium salinitolerans CFBP5507.</title>
        <authorList>
            <person name="Tchabashvili S."/>
            <person name="Yen H.-C."/>
            <person name="Haryono M."/>
            <person name="Lin Y.-C."/>
            <person name="Lai E.-M."/>
            <person name="Kuo C.-H."/>
        </authorList>
    </citation>
    <scope>NUCLEOTIDE SEQUENCE</scope>
    <source>
        <strain evidence="1">CFBP5507</strain>
    </source>
</reference>
<dbReference type="EMBL" id="CP109968">
    <property type="protein sequence ID" value="UYZ06738.1"/>
    <property type="molecule type" value="Genomic_DNA"/>
</dbReference>
<protein>
    <submittedName>
        <fullName evidence="1">DUF2793 domain-containing protein</fullName>
    </submittedName>
</protein>
<evidence type="ECO:0000313" key="2">
    <source>
        <dbReference type="Proteomes" id="UP000298735"/>
    </source>
</evidence>